<evidence type="ECO:0000313" key="2">
    <source>
        <dbReference type="EMBL" id="SHH65090.1"/>
    </source>
</evidence>
<feature type="transmembrane region" description="Helical" evidence="1">
    <location>
        <begin position="410"/>
        <end position="427"/>
    </location>
</feature>
<feature type="transmembrane region" description="Helical" evidence="1">
    <location>
        <begin position="200"/>
        <end position="233"/>
    </location>
</feature>
<keyword evidence="1" id="KW-1133">Transmembrane helix</keyword>
<dbReference type="EMBL" id="LT670818">
    <property type="protein sequence ID" value="SHH65090.1"/>
    <property type="molecule type" value="Genomic_DNA"/>
</dbReference>
<name>A0A1M5UQ93_9BRAD</name>
<feature type="transmembrane region" description="Helical" evidence="1">
    <location>
        <begin position="377"/>
        <end position="398"/>
    </location>
</feature>
<keyword evidence="1" id="KW-0812">Transmembrane</keyword>
<evidence type="ECO:0000313" key="3">
    <source>
        <dbReference type="Proteomes" id="UP000190675"/>
    </source>
</evidence>
<gene>
    <name evidence="2" type="ORF">SAMN05444169_8573</name>
</gene>
<feature type="transmembrane region" description="Helical" evidence="1">
    <location>
        <begin position="317"/>
        <end position="334"/>
    </location>
</feature>
<feature type="transmembrane region" description="Helical" evidence="1">
    <location>
        <begin position="145"/>
        <end position="167"/>
    </location>
</feature>
<feature type="transmembrane region" description="Helical" evidence="1">
    <location>
        <begin position="116"/>
        <end position="136"/>
    </location>
</feature>
<sequence length="595" mass="66400">MAALVSSTQITKLSDVITPENLGAKRRIHTVLLITLFAVEAVIFFAHVARNIAPFYPSNFDQLSYYLATYDLISAFHARGPSVLVEELLQPNSATGTTFVLQGALLSLIGGENRTAILSINLVYLFALQFVFFVVIRTRTGRTDLAWVGMAFLLSLSTLFNGAGGIYDYRIDFSAFCLYGIWTCLLVWSRSFLRTSRALLVVAIGILLVYSRFFTIIYIGGVLGALLAINTYVIWRNPSQYRTAVAARRIRNILLSGTIIAAICGARLFLSRTAIYDYYVIGHVLGEEKFIRAHELGIYTVAGHLFYYPKSILEKHVGLLTLLMAGALGGWSFWNDRVTTSELFNRLRRFRQEFVTLGLAILIPVALLTINVSKSPVVGGIVAVPILLALVLFGAAVWPREGRLELAPPWARMLPALAMAIALTAFVSKGLSSKHLPARADLERITLLAKTIASYAAENNLTRLSMSQDRVVDYQNAATPKLFSIELLHRNLDIDPRFGHGIYGIFATSREDALRLFADSDVIVLTDAVTDRSYPYPMNTKIKEYWDELWQWTNQNRVLLFSTEIHGIPYRVFVRPLTGGRPLSERPSTGHTHLH</sequence>
<dbReference type="AlphaFoldDB" id="A0A1M5UQ93"/>
<accession>A0A1M5UQ93</accession>
<dbReference type="Proteomes" id="UP000190675">
    <property type="component" value="Chromosome I"/>
</dbReference>
<feature type="transmembrane region" description="Helical" evidence="1">
    <location>
        <begin position="253"/>
        <end position="270"/>
    </location>
</feature>
<evidence type="ECO:0000256" key="1">
    <source>
        <dbReference type="SAM" id="Phobius"/>
    </source>
</evidence>
<evidence type="ECO:0008006" key="4">
    <source>
        <dbReference type="Google" id="ProtNLM"/>
    </source>
</evidence>
<reference evidence="2 3" key="1">
    <citation type="submission" date="2016-11" db="EMBL/GenBank/DDBJ databases">
        <authorList>
            <person name="Jaros S."/>
            <person name="Januszkiewicz K."/>
            <person name="Wedrychowicz H."/>
        </authorList>
    </citation>
    <scope>NUCLEOTIDE SEQUENCE [LARGE SCALE GENOMIC DNA]</scope>
    <source>
        <strain evidence="2 3">GAS242</strain>
    </source>
</reference>
<feature type="transmembrane region" description="Helical" evidence="1">
    <location>
        <begin position="354"/>
        <end position="370"/>
    </location>
</feature>
<protein>
    <recommendedName>
        <fullName evidence="4">Dolichyl-phosphate-mannose-protein mannosyltransferase</fullName>
    </recommendedName>
</protein>
<feature type="transmembrane region" description="Helical" evidence="1">
    <location>
        <begin position="173"/>
        <end position="193"/>
    </location>
</feature>
<keyword evidence="1" id="KW-0472">Membrane</keyword>
<proteinExistence type="predicted"/>
<organism evidence="2 3">
    <name type="scientific">Bradyrhizobium erythrophlei</name>
    <dbReference type="NCBI Taxonomy" id="1437360"/>
    <lineage>
        <taxon>Bacteria</taxon>
        <taxon>Pseudomonadati</taxon>
        <taxon>Pseudomonadota</taxon>
        <taxon>Alphaproteobacteria</taxon>
        <taxon>Hyphomicrobiales</taxon>
        <taxon>Nitrobacteraceae</taxon>
        <taxon>Bradyrhizobium</taxon>
    </lineage>
</organism>
<feature type="transmembrane region" description="Helical" evidence="1">
    <location>
        <begin position="31"/>
        <end position="49"/>
    </location>
</feature>